<dbReference type="GO" id="GO:0006952">
    <property type="term" value="P:defense response"/>
    <property type="evidence" value="ECO:0007669"/>
    <property type="project" value="UniProtKB-KW"/>
</dbReference>
<keyword evidence="1" id="KW-0652">Protein synthesis inhibitor</keyword>
<proteinExistence type="inferred from homology"/>
<dbReference type="SMR" id="A0A3B6NXS7"/>
<keyword evidence="2" id="KW-1133">Transmembrane helix</keyword>
<evidence type="ECO:0000256" key="1">
    <source>
        <dbReference type="RuleBase" id="RU004915"/>
    </source>
</evidence>
<keyword evidence="1" id="KW-0611">Plant defense</keyword>
<dbReference type="Gene3D" id="3.40.420.10">
    <property type="entry name" value="Ricin (A subunit), domain 1"/>
    <property type="match status" value="1"/>
</dbReference>
<dbReference type="SUPFAM" id="SSF56371">
    <property type="entry name" value="Ribosome inactivating proteins (RIP)"/>
    <property type="match status" value="1"/>
</dbReference>
<dbReference type="Gramene" id="TraesROB_scaffold_051324_01G000200.1">
    <property type="protein sequence ID" value="TraesROB_scaffold_051324_01G000200.1"/>
    <property type="gene ID" value="TraesROB_scaffold_051324_01G000200"/>
</dbReference>
<keyword evidence="1" id="KW-0378">Hydrolase</keyword>
<dbReference type="OrthoDB" id="689492at2759"/>
<dbReference type="GO" id="GO:0090729">
    <property type="term" value="F:toxin activity"/>
    <property type="evidence" value="ECO:0007669"/>
    <property type="project" value="UniProtKB-KW"/>
</dbReference>
<dbReference type="Gramene" id="TraesCS6A03G1016400.1">
    <property type="protein sequence ID" value="TraesCS6A03G1016400.1.CDS"/>
    <property type="gene ID" value="TraesCS6A03G1016400"/>
</dbReference>
<dbReference type="Gramene" id="TraesCS6A02G406200.1">
    <property type="protein sequence ID" value="TraesCS6A02G406200.1"/>
    <property type="gene ID" value="TraesCS6A02G406200"/>
</dbReference>
<name>A0A3B6NXS7_WHEAT</name>
<sequence>MAAGARSLERVSDALRSEALAMLYAINTTIQMGCNRVIMETDSIQNHPEKEIREESNQFPSPVRLIPSPKGLSGIEEFCARVANEKCFPILAVTFYCVFMFFFVLIRLSIHAYAQNVRVIIFDVRGGGQELRSMVNRRMTRHRAMALLVYMGVPVTPAPNPFNLPSPGHSYHIIRLIDPYQPQLQVDLLIRDTDLYLVAFRRSLDDNWGNWYRFSDQQVPSFIVALDLGFTSNYSRVPGSIPTVGGPEDMVFIFNTLARHEDRLRLVIPAVQRTLHIATVLRAVQNAAVVFCEVMRFIAVLLEMVRRLEAGEAASVLPGEMWDMITSWHVDCWFILDVRRRLALPAHHWESHVNEVDRQRFDQLINRVSVIIYIPELFTSDTRRMTRRQENEVRNIQDPGFPAADA</sequence>
<comment type="similarity">
    <text evidence="1">Belongs to the ribosome-inactivating protein family.</text>
</comment>
<dbReference type="OMA" id="DMITSWH"/>
<dbReference type="EnsemblPlants" id="TraesCS6A02G406200.1">
    <property type="protein sequence ID" value="TraesCS6A02G406200.1"/>
    <property type="gene ID" value="TraesCS6A02G406200"/>
</dbReference>
<keyword evidence="4" id="KW-1185">Reference proteome</keyword>
<dbReference type="Gramene" id="TraesCLE_scaffold_097479_01G000100.1">
    <property type="protein sequence ID" value="TraesCLE_scaffold_097479_01G000100.1"/>
    <property type="gene ID" value="TraesCLE_scaffold_097479_01G000100"/>
</dbReference>
<dbReference type="Gramene" id="TraesCAD_scaffold_049041_01G000100.1">
    <property type="protein sequence ID" value="TraesCAD_scaffold_049041_01G000100.1"/>
    <property type="gene ID" value="TraesCAD_scaffold_049041_01G000100"/>
</dbReference>
<dbReference type="AlphaFoldDB" id="A0A3B6NXS7"/>
<accession>A0A3B6NXS7</accession>
<dbReference type="Proteomes" id="UP000019116">
    <property type="component" value="Chromosome 6A"/>
</dbReference>
<keyword evidence="2" id="KW-0812">Transmembrane</keyword>
<protein>
    <submittedName>
        <fullName evidence="3">rRNA N-glycosidase</fullName>
    </submittedName>
</protein>
<dbReference type="GO" id="GO:0030598">
    <property type="term" value="F:rRNA N-glycosylase activity"/>
    <property type="evidence" value="ECO:0007669"/>
    <property type="project" value="UniProtKB-EC"/>
</dbReference>
<dbReference type="InterPro" id="IPR036041">
    <property type="entry name" value="Ribosome-inact_prot_sf"/>
</dbReference>
<feature type="transmembrane region" description="Helical" evidence="2">
    <location>
        <begin position="90"/>
        <end position="110"/>
    </location>
</feature>
<evidence type="ECO:0000256" key="2">
    <source>
        <dbReference type="SAM" id="Phobius"/>
    </source>
</evidence>
<reference evidence="3" key="1">
    <citation type="submission" date="2018-08" db="EMBL/GenBank/DDBJ databases">
        <authorList>
            <person name="Rossello M."/>
        </authorList>
    </citation>
    <scope>NUCLEOTIDE SEQUENCE [LARGE SCALE GENOMIC DNA]</scope>
    <source>
        <strain evidence="3">cv. Chinese Spring</strain>
    </source>
</reference>
<evidence type="ECO:0000313" key="4">
    <source>
        <dbReference type="Proteomes" id="UP000019116"/>
    </source>
</evidence>
<dbReference type="GO" id="GO:0017148">
    <property type="term" value="P:negative regulation of translation"/>
    <property type="evidence" value="ECO:0007669"/>
    <property type="project" value="UniProtKB-KW"/>
</dbReference>
<dbReference type="InterPro" id="IPR001574">
    <property type="entry name" value="Ribosome_inactivat_prot"/>
</dbReference>
<organism evidence="3">
    <name type="scientific">Triticum aestivum</name>
    <name type="common">Wheat</name>
    <dbReference type="NCBI Taxonomy" id="4565"/>
    <lineage>
        <taxon>Eukaryota</taxon>
        <taxon>Viridiplantae</taxon>
        <taxon>Streptophyta</taxon>
        <taxon>Embryophyta</taxon>
        <taxon>Tracheophyta</taxon>
        <taxon>Spermatophyta</taxon>
        <taxon>Magnoliopsida</taxon>
        <taxon>Liliopsida</taxon>
        <taxon>Poales</taxon>
        <taxon>Poaceae</taxon>
        <taxon>BOP clade</taxon>
        <taxon>Pooideae</taxon>
        <taxon>Triticodae</taxon>
        <taxon>Triticeae</taxon>
        <taxon>Triticinae</taxon>
        <taxon>Triticum</taxon>
    </lineage>
</organism>
<reference evidence="3" key="2">
    <citation type="submission" date="2018-10" db="UniProtKB">
        <authorList>
            <consortium name="EnsemblPlants"/>
        </authorList>
    </citation>
    <scope>IDENTIFICATION</scope>
</reference>
<evidence type="ECO:0000313" key="3">
    <source>
        <dbReference type="EnsemblPlants" id="TraesCS6A02G406200.1"/>
    </source>
</evidence>
<keyword evidence="2" id="KW-0472">Membrane</keyword>
<comment type="catalytic activity">
    <reaction evidence="1">
        <text>Endohydrolysis of the N-glycosidic bond at one specific adenosine on the 28S rRNA.</text>
        <dbReference type="EC" id="3.2.2.22"/>
    </reaction>
</comment>
<keyword evidence="1" id="KW-0800">Toxin</keyword>
<dbReference type="InterPro" id="IPR016138">
    <property type="entry name" value="Ribosome_inactivat_prot_sub1"/>
</dbReference>
<dbReference type="Pfam" id="PF00161">
    <property type="entry name" value="RIP"/>
    <property type="match status" value="1"/>
</dbReference>